<accession>A0A699YZN7</accession>
<comment type="caution">
    <text evidence="2">The sequence shown here is derived from an EMBL/GenBank/DDBJ whole genome shotgun (WGS) entry which is preliminary data.</text>
</comment>
<evidence type="ECO:0000313" key="2">
    <source>
        <dbReference type="EMBL" id="GFH15181.1"/>
    </source>
</evidence>
<dbReference type="PANTHER" id="PTHR31964:SF113">
    <property type="entry name" value="USPA DOMAIN-CONTAINING PROTEIN"/>
    <property type="match status" value="1"/>
</dbReference>
<keyword evidence="3" id="KW-1185">Reference proteome</keyword>
<proteinExistence type="predicted"/>
<dbReference type="Proteomes" id="UP000485058">
    <property type="component" value="Unassembled WGS sequence"/>
</dbReference>
<dbReference type="SUPFAM" id="SSF52402">
    <property type="entry name" value="Adenine nucleotide alpha hydrolases-like"/>
    <property type="match status" value="1"/>
</dbReference>
<dbReference type="EMBL" id="BLLF01000816">
    <property type="protein sequence ID" value="GFH15181.1"/>
    <property type="molecule type" value="Genomic_DNA"/>
</dbReference>
<dbReference type="AlphaFoldDB" id="A0A699YZN7"/>
<evidence type="ECO:0000313" key="3">
    <source>
        <dbReference type="Proteomes" id="UP000485058"/>
    </source>
</evidence>
<gene>
    <name evidence="2" type="ORF">HaLaN_11361</name>
</gene>
<feature type="domain" description="UspA" evidence="1">
    <location>
        <begin position="2"/>
        <end position="108"/>
    </location>
</feature>
<organism evidence="2 3">
    <name type="scientific">Haematococcus lacustris</name>
    <name type="common">Green alga</name>
    <name type="synonym">Haematococcus pluvialis</name>
    <dbReference type="NCBI Taxonomy" id="44745"/>
    <lineage>
        <taxon>Eukaryota</taxon>
        <taxon>Viridiplantae</taxon>
        <taxon>Chlorophyta</taxon>
        <taxon>core chlorophytes</taxon>
        <taxon>Chlorophyceae</taxon>
        <taxon>CS clade</taxon>
        <taxon>Chlamydomonadales</taxon>
        <taxon>Haematococcaceae</taxon>
        <taxon>Haematococcus</taxon>
    </lineage>
</organism>
<evidence type="ECO:0000259" key="1">
    <source>
        <dbReference type="Pfam" id="PF00582"/>
    </source>
</evidence>
<dbReference type="Gene3D" id="3.40.50.620">
    <property type="entry name" value="HUPs"/>
    <property type="match status" value="1"/>
</dbReference>
<name>A0A699YZN7_HAELA</name>
<dbReference type="InterPro" id="IPR006016">
    <property type="entry name" value="UspA"/>
</dbReference>
<dbReference type="InterPro" id="IPR014729">
    <property type="entry name" value="Rossmann-like_a/b/a_fold"/>
</dbReference>
<reference evidence="2 3" key="1">
    <citation type="submission" date="2020-02" db="EMBL/GenBank/DDBJ databases">
        <title>Draft genome sequence of Haematococcus lacustris strain NIES-144.</title>
        <authorList>
            <person name="Morimoto D."/>
            <person name="Nakagawa S."/>
            <person name="Yoshida T."/>
            <person name="Sawayama S."/>
        </authorList>
    </citation>
    <scope>NUCLEOTIDE SEQUENCE [LARGE SCALE GENOMIC DNA]</scope>
    <source>
        <strain evidence="2 3">NIES-144</strain>
    </source>
</reference>
<dbReference type="PANTHER" id="PTHR31964">
    <property type="entry name" value="ADENINE NUCLEOTIDE ALPHA HYDROLASES-LIKE SUPERFAMILY PROTEIN"/>
    <property type="match status" value="1"/>
</dbReference>
<sequence length="181" mass="19101">MHLVHVVCDPRALASSGPRDLVAPSLQDYFGRLVAHVQAAVEAQCAELLVGIPYKIAELVLDRVQEVKARMLVVASHGPGKGGGAQADFGSVARYCYQHAPLPLVLVPGGLPVEELRTGGQDPLPATSEVREAAAGMSMVVVLNYGRQGMVRESLEGSVASELVRHMPPVPLVLLEPAQSA</sequence>
<protein>
    <submittedName>
        <fullName evidence="2">Usp domain-containing protein</fullName>
    </submittedName>
</protein>
<feature type="non-terminal residue" evidence="2">
    <location>
        <position position="1"/>
    </location>
</feature>
<dbReference type="Pfam" id="PF00582">
    <property type="entry name" value="Usp"/>
    <property type="match status" value="1"/>
</dbReference>